<accession>A0A6C0F0U1</accession>
<organism evidence="2">
    <name type="scientific">viral metagenome</name>
    <dbReference type="NCBI Taxonomy" id="1070528"/>
    <lineage>
        <taxon>unclassified sequences</taxon>
        <taxon>metagenomes</taxon>
        <taxon>organismal metagenomes</taxon>
    </lineage>
</organism>
<dbReference type="AlphaFoldDB" id="A0A6C0F0U1"/>
<protein>
    <recommendedName>
        <fullName evidence="1">Cupin-like domain-containing protein</fullName>
    </recommendedName>
</protein>
<dbReference type="InterPro" id="IPR041667">
    <property type="entry name" value="Cupin_8"/>
</dbReference>
<name>A0A6C0F0U1_9ZZZZ</name>
<sequence length="348" mass="40797">MKEVIAVLVFCLVLFIYLHVFFHLKKCDDLEIYEICDPSKEKLEEICDIRQPVVTFFSNDNLMENCNFNSIKANYGAFDIKIRNVKEHDDETELYVPLAISESIELFKKDKDSNYLSERNSDFLEDTGLIKHYRHNDMFLRPSMVSSCMYDIIFASLNVETPLRYEVNYRNYFLVTHGKVIIRVFPPKSIKYLYATIDYDNFEFISPVNPWNVQSHYRADFDKLRSMDITLIPGQMVHIPAYWWYSIRFAKSNTSICSFKYKTYMSTLAISNHLFLRLLQRQNTKRVIAKKMDINMNKVDFETIPMLDGKEKENMGAEVKINIVAASVSVPPQVYVATNDTEVTKIEL</sequence>
<dbReference type="Gene3D" id="2.60.120.650">
    <property type="entry name" value="Cupin"/>
    <property type="match status" value="1"/>
</dbReference>
<reference evidence="2" key="1">
    <citation type="journal article" date="2020" name="Nature">
        <title>Giant virus diversity and host interactions through global metagenomics.</title>
        <authorList>
            <person name="Schulz F."/>
            <person name="Roux S."/>
            <person name="Paez-Espino D."/>
            <person name="Jungbluth S."/>
            <person name="Walsh D.A."/>
            <person name="Denef V.J."/>
            <person name="McMahon K.D."/>
            <person name="Konstantinidis K.T."/>
            <person name="Eloe-Fadrosh E.A."/>
            <person name="Kyrpides N.C."/>
            <person name="Woyke T."/>
        </authorList>
    </citation>
    <scope>NUCLEOTIDE SEQUENCE</scope>
    <source>
        <strain evidence="2">GVMAG-M-3300009161-34</strain>
    </source>
</reference>
<evidence type="ECO:0000313" key="2">
    <source>
        <dbReference type="EMBL" id="QHT33045.1"/>
    </source>
</evidence>
<dbReference type="Pfam" id="PF13621">
    <property type="entry name" value="Cupin_8"/>
    <property type="match status" value="1"/>
</dbReference>
<dbReference type="EMBL" id="MN738957">
    <property type="protein sequence ID" value="QHT33045.1"/>
    <property type="molecule type" value="Genomic_DNA"/>
</dbReference>
<feature type="domain" description="Cupin-like" evidence="1">
    <location>
        <begin position="153"/>
        <end position="250"/>
    </location>
</feature>
<proteinExistence type="predicted"/>
<dbReference type="SUPFAM" id="SSF51197">
    <property type="entry name" value="Clavaminate synthase-like"/>
    <property type="match status" value="1"/>
</dbReference>
<evidence type="ECO:0000259" key="1">
    <source>
        <dbReference type="Pfam" id="PF13621"/>
    </source>
</evidence>